<dbReference type="PANTHER" id="PTHR13789:SF268">
    <property type="entry name" value="5-METHYLPHENAZINE-1-CARBOXYLATE 1-MONOOXYGENASE"/>
    <property type="match status" value="1"/>
</dbReference>
<evidence type="ECO:0000256" key="1">
    <source>
        <dbReference type="ARBA" id="ARBA00023002"/>
    </source>
</evidence>
<dbReference type="AlphaFoldDB" id="A0A840NUJ6"/>
<dbReference type="GO" id="GO:0071949">
    <property type="term" value="F:FAD binding"/>
    <property type="evidence" value="ECO:0007669"/>
    <property type="project" value="InterPro"/>
</dbReference>
<keyword evidence="5" id="KW-1185">Reference proteome</keyword>
<dbReference type="GO" id="GO:0004497">
    <property type="term" value="F:monooxygenase activity"/>
    <property type="evidence" value="ECO:0007669"/>
    <property type="project" value="UniProtKB-KW"/>
</dbReference>
<dbReference type="InterPro" id="IPR002938">
    <property type="entry name" value="FAD-bd"/>
</dbReference>
<evidence type="ECO:0000313" key="5">
    <source>
        <dbReference type="Proteomes" id="UP000578449"/>
    </source>
</evidence>
<protein>
    <submittedName>
        <fullName evidence="4">2-polyprenyl-6-methoxyphenol hydroxylase-like FAD-dependent oxidoreductase</fullName>
    </submittedName>
</protein>
<dbReference type="InterPro" id="IPR036188">
    <property type="entry name" value="FAD/NAD-bd_sf"/>
</dbReference>
<organism evidence="4 5">
    <name type="scientific">Thermocatellispora tengchongensis</name>
    <dbReference type="NCBI Taxonomy" id="1073253"/>
    <lineage>
        <taxon>Bacteria</taxon>
        <taxon>Bacillati</taxon>
        <taxon>Actinomycetota</taxon>
        <taxon>Actinomycetes</taxon>
        <taxon>Streptosporangiales</taxon>
        <taxon>Streptosporangiaceae</taxon>
        <taxon>Thermocatellispora</taxon>
    </lineage>
</organism>
<dbReference type="RefSeq" id="WP_281396083.1">
    <property type="nucleotide sequence ID" value="NZ_BAABIX010000003.1"/>
</dbReference>
<name>A0A840NUJ6_9ACTN</name>
<dbReference type="Proteomes" id="UP000578449">
    <property type="component" value="Unassembled WGS sequence"/>
</dbReference>
<keyword evidence="1" id="KW-0560">Oxidoreductase</keyword>
<accession>A0A840NUJ6</accession>
<feature type="domain" description="FAD-binding" evidence="3">
    <location>
        <begin position="9"/>
        <end position="73"/>
    </location>
</feature>
<dbReference type="InterPro" id="IPR050493">
    <property type="entry name" value="FAD-dep_Monooxygenase_BioMet"/>
</dbReference>
<dbReference type="PRINTS" id="PR00420">
    <property type="entry name" value="RNGMNOXGNASE"/>
</dbReference>
<comment type="caution">
    <text evidence="4">The sequence shown here is derived from an EMBL/GenBank/DDBJ whole genome shotgun (WGS) entry which is preliminary data.</text>
</comment>
<evidence type="ECO:0000313" key="4">
    <source>
        <dbReference type="EMBL" id="MBB5132414.1"/>
    </source>
</evidence>
<dbReference type="SUPFAM" id="SSF51905">
    <property type="entry name" value="FAD/NAD(P)-binding domain"/>
    <property type="match status" value="1"/>
</dbReference>
<gene>
    <name evidence="4" type="ORF">HNP84_002130</name>
</gene>
<evidence type="ECO:0000259" key="3">
    <source>
        <dbReference type="Pfam" id="PF01494"/>
    </source>
</evidence>
<sequence length="115" mass="12153">MVDRDPLPSWGRGRVTLLGDGAHLMYPIGANGASQAILDAAVLAAELAAPGDTPAALRRYEAARRPATTAIVHANRDMDDAERAIAVGRDENKAGAIAGITRNYRAVVEQRHGIN</sequence>
<proteinExistence type="predicted"/>
<keyword evidence="2" id="KW-0503">Monooxygenase</keyword>
<dbReference type="EMBL" id="JACHGN010000004">
    <property type="protein sequence ID" value="MBB5132414.1"/>
    <property type="molecule type" value="Genomic_DNA"/>
</dbReference>
<evidence type="ECO:0000256" key="2">
    <source>
        <dbReference type="ARBA" id="ARBA00023033"/>
    </source>
</evidence>
<dbReference type="Gene3D" id="3.50.50.60">
    <property type="entry name" value="FAD/NAD(P)-binding domain"/>
    <property type="match status" value="1"/>
</dbReference>
<reference evidence="4 5" key="1">
    <citation type="submission" date="2020-08" db="EMBL/GenBank/DDBJ databases">
        <title>Genomic Encyclopedia of Type Strains, Phase IV (KMG-IV): sequencing the most valuable type-strain genomes for metagenomic binning, comparative biology and taxonomic classification.</title>
        <authorList>
            <person name="Goeker M."/>
        </authorList>
    </citation>
    <scope>NUCLEOTIDE SEQUENCE [LARGE SCALE GENOMIC DNA]</scope>
    <source>
        <strain evidence="4 5">DSM 45615</strain>
    </source>
</reference>
<dbReference type="PANTHER" id="PTHR13789">
    <property type="entry name" value="MONOOXYGENASE"/>
    <property type="match status" value="1"/>
</dbReference>
<dbReference type="Pfam" id="PF01494">
    <property type="entry name" value="FAD_binding_3"/>
    <property type="match status" value="1"/>
</dbReference>